<reference evidence="1 2" key="1">
    <citation type="submission" date="2016-04" db="EMBL/GenBank/DDBJ databases">
        <title>Genome analyses suggest a sexual origin of heterokaryosis in a supposedly ancient asexual fungus.</title>
        <authorList>
            <person name="Ropars J."/>
            <person name="Sedzielewska K."/>
            <person name="Noel J."/>
            <person name="Charron P."/>
            <person name="Farinelli L."/>
            <person name="Marton T."/>
            <person name="Kruger M."/>
            <person name="Pelin A."/>
            <person name="Brachmann A."/>
            <person name="Corradi N."/>
        </authorList>
    </citation>
    <scope>NUCLEOTIDE SEQUENCE [LARGE SCALE GENOMIC DNA]</scope>
    <source>
        <strain evidence="1 2">C2</strain>
    </source>
</reference>
<accession>A0A2N1NB74</accession>
<gene>
    <name evidence="1" type="ORF">RhiirC2_778823</name>
</gene>
<sequence length="145" mass="16212">MASPLHENIVSRLQNFFEVPNNNVVDDPPINVSGQPFHYVPYVPGGNEIKEAPDVSVSPDIAIVPRPATSTVIPRPPADTDVQYVEQLLLYFVYIGSEIAVGQSIGELKQKCRSWMQELYVRAVNDDDETLSPRNAKTTVGFWER</sequence>
<dbReference type="Proteomes" id="UP000233469">
    <property type="component" value="Unassembled WGS sequence"/>
</dbReference>
<reference evidence="1 2" key="2">
    <citation type="submission" date="2017-10" db="EMBL/GenBank/DDBJ databases">
        <title>Extensive intraspecific genome diversity in a model arbuscular mycorrhizal fungus.</title>
        <authorList>
            <person name="Chen E.C.H."/>
            <person name="Morin E."/>
            <person name="Baudet D."/>
            <person name="Noel J."/>
            <person name="Ndikumana S."/>
            <person name="Charron P."/>
            <person name="St-Onge C."/>
            <person name="Giorgi J."/>
            <person name="Grigoriev I.V."/>
            <person name="Roux C."/>
            <person name="Martin F.M."/>
            <person name="Corradi N."/>
        </authorList>
    </citation>
    <scope>NUCLEOTIDE SEQUENCE [LARGE SCALE GENOMIC DNA]</scope>
    <source>
        <strain evidence="1 2">C2</strain>
    </source>
</reference>
<comment type="caution">
    <text evidence="1">The sequence shown here is derived from an EMBL/GenBank/DDBJ whole genome shotgun (WGS) entry which is preliminary data.</text>
</comment>
<dbReference type="VEuPathDB" id="FungiDB:FUN_014015"/>
<dbReference type="EMBL" id="LLXL01000548">
    <property type="protein sequence ID" value="PKK71099.1"/>
    <property type="molecule type" value="Genomic_DNA"/>
</dbReference>
<dbReference type="VEuPathDB" id="FungiDB:RhiirA1_421170"/>
<evidence type="ECO:0000313" key="1">
    <source>
        <dbReference type="EMBL" id="PKK71099.1"/>
    </source>
</evidence>
<proteinExistence type="predicted"/>
<dbReference type="AlphaFoldDB" id="A0A2N1NB74"/>
<evidence type="ECO:0000313" key="2">
    <source>
        <dbReference type="Proteomes" id="UP000233469"/>
    </source>
</evidence>
<dbReference type="VEuPathDB" id="FungiDB:RhiirFUN_006015"/>
<name>A0A2N1NB74_9GLOM</name>
<protein>
    <submittedName>
        <fullName evidence="1">Uncharacterized protein</fullName>
    </submittedName>
</protein>
<organism evidence="1 2">
    <name type="scientific">Rhizophagus irregularis</name>
    <dbReference type="NCBI Taxonomy" id="588596"/>
    <lineage>
        <taxon>Eukaryota</taxon>
        <taxon>Fungi</taxon>
        <taxon>Fungi incertae sedis</taxon>
        <taxon>Mucoromycota</taxon>
        <taxon>Glomeromycotina</taxon>
        <taxon>Glomeromycetes</taxon>
        <taxon>Glomerales</taxon>
        <taxon>Glomeraceae</taxon>
        <taxon>Rhizophagus</taxon>
    </lineage>
</organism>